<proteinExistence type="predicted"/>
<keyword evidence="1" id="KW-1003">Cell membrane</keyword>
<reference evidence="6" key="3">
    <citation type="journal article" date="2022" name="BMC Genomics">
        <title>Comparative genome analysis of mycobacteria focusing on tRNA and non-coding RNA.</title>
        <authorList>
            <person name="Behra P.R.K."/>
            <person name="Pettersson B.M.F."/>
            <person name="Ramesh M."/>
            <person name="Das S."/>
            <person name="Dasgupta S."/>
            <person name="Kirsebom L.A."/>
        </authorList>
    </citation>
    <scope>NUCLEOTIDE SEQUENCE</scope>
    <source>
        <strain evidence="6">CCUG 55640</strain>
    </source>
</reference>
<evidence type="ECO:0000313" key="8">
    <source>
        <dbReference type="Proteomes" id="UP000192319"/>
    </source>
</evidence>
<evidence type="ECO:0000256" key="5">
    <source>
        <dbReference type="ARBA" id="ARBA00023288"/>
    </source>
</evidence>
<keyword evidence="2" id="KW-0732">Signal</keyword>
<evidence type="ECO:0000313" key="7">
    <source>
        <dbReference type="EMBL" id="OQZ90560.1"/>
    </source>
</evidence>
<dbReference type="GO" id="GO:0016020">
    <property type="term" value="C:membrane"/>
    <property type="evidence" value="ECO:0007669"/>
    <property type="project" value="InterPro"/>
</dbReference>
<evidence type="ECO:0000256" key="4">
    <source>
        <dbReference type="ARBA" id="ARBA00023139"/>
    </source>
</evidence>
<reference evidence="6" key="2">
    <citation type="submission" date="2020-07" db="EMBL/GenBank/DDBJ databases">
        <authorList>
            <person name="Pettersson B.M.F."/>
            <person name="Behra P.R.K."/>
            <person name="Ramesh M."/>
            <person name="Das S."/>
            <person name="Dasgupta S."/>
            <person name="Kirsebom L.A."/>
        </authorList>
    </citation>
    <scope>NUCLEOTIDE SEQUENCE</scope>
    <source>
        <strain evidence="6">CCUG 55640</strain>
    </source>
</reference>
<evidence type="ECO:0000256" key="3">
    <source>
        <dbReference type="ARBA" id="ARBA00023136"/>
    </source>
</evidence>
<reference evidence="7 8" key="1">
    <citation type="submission" date="2017-02" db="EMBL/GenBank/DDBJ databases">
        <title>The new phylogeny of genus Mycobacterium.</title>
        <authorList>
            <person name="Tortoli E."/>
            <person name="Trovato A."/>
            <person name="Cirillo D.M."/>
        </authorList>
    </citation>
    <scope>NUCLEOTIDE SEQUENCE [LARGE SCALE GENOMIC DNA]</scope>
    <source>
        <strain evidence="7 8">DSM 45230</strain>
    </source>
</reference>
<evidence type="ECO:0000256" key="2">
    <source>
        <dbReference type="ARBA" id="ARBA00022729"/>
    </source>
</evidence>
<keyword evidence="3" id="KW-0472">Membrane</keyword>
<dbReference type="AlphaFoldDB" id="A0AA42C0K7"/>
<gene>
    <name evidence="7" type="ORF">BST11_12490</name>
    <name evidence="6" type="ORF">H7K38_19950</name>
</gene>
<dbReference type="Pfam" id="PF05481">
    <property type="entry name" value="Myco_19_kDa"/>
    <property type="match status" value="1"/>
</dbReference>
<protein>
    <submittedName>
        <fullName evidence="6">Lipoprotein LpqH</fullName>
    </submittedName>
</protein>
<dbReference type="EMBL" id="MVHD01000017">
    <property type="protein sequence ID" value="OQZ90560.1"/>
    <property type="molecule type" value="Genomic_DNA"/>
</dbReference>
<dbReference type="RefSeq" id="WP_083138267.1">
    <property type="nucleotide sequence ID" value="NZ_JACKVH010000017.1"/>
</dbReference>
<keyword evidence="4" id="KW-0564">Palmitate</keyword>
<dbReference type="PROSITE" id="PS51318">
    <property type="entry name" value="TAT"/>
    <property type="match status" value="1"/>
</dbReference>
<sequence>MTDSNRRRRLARAGAGLGVVVVAAGLPACSGNGGRPASATSSSAPPPRTTVMAGGDKHTITAQVECKRSAAQADATPPETGTLTTRISVHDDSASLSLALSDEKPPTVDGFGFSLKVGPGQYQVPYQAPQSATQVRAAKDGNSYTVTGTGDGVSPNQGDVHPITFGIHVTCP</sequence>
<evidence type="ECO:0000256" key="1">
    <source>
        <dbReference type="ARBA" id="ARBA00022475"/>
    </source>
</evidence>
<dbReference type="InterPro" id="IPR006311">
    <property type="entry name" value="TAT_signal"/>
</dbReference>
<name>A0AA42C0K7_9MYCO</name>
<accession>A0AA42C0K7</accession>
<keyword evidence="5 6" id="KW-0449">Lipoprotein</keyword>
<dbReference type="InterPro" id="IPR008691">
    <property type="entry name" value="LpqH"/>
</dbReference>
<keyword evidence="8" id="KW-1185">Reference proteome</keyword>
<dbReference type="Proteomes" id="UP000192319">
    <property type="component" value="Unassembled WGS sequence"/>
</dbReference>
<evidence type="ECO:0000313" key="9">
    <source>
        <dbReference type="Proteomes" id="UP001141650"/>
    </source>
</evidence>
<organism evidence="6 9">
    <name type="scientific">Mycobacterium alsense</name>
    <dbReference type="NCBI Taxonomy" id="324058"/>
    <lineage>
        <taxon>Bacteria</taxon>
        <taxon>Bacillati</taxon>
        <taxon>Actinomycetota</taxon>
        <taxon>Actinomycetes</taxon>
        <taxon>Mycobacteriales</taxon>
        <taxon>Mycobacteriaceae</taxon>
        <taxon>Mycobacterium</taxon>
    </lineage>
</organism>
<dbReference type="Proteomes" id="UP001141650">
    <property type="component" value="Unassembled WGS sequence"/>
</dbReference>
<evidence type="ECO:0000313" key="6">
    <source>
        <dbReference type="EMBL" id="MCV7380907.1"/>
    </source>
</evidence>
<comment type="caution">
    <text evidence="6">The sequence shown here is derived from an EMBL/GenBank/DDBJ whole genome shotgun (WGS) entry which is preliminary data.</text>
</comment>
<dbReference type="EMBL" id="JACKVH010000017">
    <property type="protein sequence ID" value="MCV7380907.1"/>
    <property type="molecule type" value="Genomic_DNA"/>
</dbReference>